<keyword evidence="6" id="KW-0769">Symport</keyword>
<keyword evidence="15" id="KW-1185">Reference proteome</keyword>
<dbReference type="PANTHER" id="PTHR43528:SF1">
    <property type="entry name" value="ALPHA-KETOGLUTARATE PERMEASE"/>
    <property type="match status" value="1"/>
</dbReference>
<dbReference type="InterPro" id="IPR011701">
    <property type="entry name" value="MFS"/>
</dbReference>
<dbReference type="GO" id="GO:0015293">
    <property type="term" value="F:symporter activity"/>
    <property type="evidence" value="ECO:0007669"/>
    <property type="project" value="UniProtKB-KW"/>
</dbReference>
<feature type="transmembrane region" description="Helical" evidence="12">
    <location>
        <begin position="239"/>
        <end position="264"/>
    </location>
</feature>
<feature type="region of interest" description="Disordered" evidence="11">
    <location>
        <begin position="438"/>
        <end position="460"/>
    </location>
</feature>
<feature type="transmembrane region" description="Helical" evidence="12">
    <location>
        <begin position="408"/>
        <end position="427"/>
    </location>
</feature>
<evidence type="ECO:0000256" key="5">
    <source>
        <dbReference type="ARBA" id="ARBA00022692"/>
    </source>
</evidence>
<dbReference type="FunFam" id="1.20.1250.20:FF:000001">
    <property type="entry name" value="Dicarboxylate MFS transporter"/>
    <property type="match status" value="1"/>
</dbReference>
<organism evidence="14 15">
    <name type="scientific">Mangrovactinospora gilvigrisea</name>
    <dbReference type="NCBI Taxonomy" id="1428644"/>
    <lineage>
        <taxon>Bacteria</taxon>
        <taxon>Bacillati</taxon>
        <taxon>Actinomycetota</taxon>
        <taxon>Actinomycetes</taxon>
        <taxon>Kitasatosporales</taxon>
        <taxon>Streptomycetaceae</taxon>
        <taxon>Mangrovactinospora</taxon>
    </lineage>
</organism>
<feature type="transmembrane region" description="Helical" evidence="12">
    <location>
        <begin position="342"/>
        <end position="366"/>
    </location>
</feature>
<dbReference type="PROSITE" id="PS00216">
    <property type="entry name" value="SUGAR_TRANSPORT_1"/>
    <property type="match status" value="1"/>
</dbReference>
<keyword evidence="7 12" id="KW-1133">Transmembrane helix</keyword>
<feature type="transmembrane region" description="Helical" evidence="12">
    <location>
        <begin position="197"/>
        <end position="218"/>
    </location>
</feature>
<dbReference type="Proteomes" id="UP000243342">
    <property type="component" value="Unassembled WGS sequence"/>
</dbReference>
<dbReference type="EMBL" id="MLCF01000025">
    <property type="protein sequence ID" value="OIV38283.1"/>
    <property type="molecule type" value="Genomic_DNA"/>
</dbReference>
<keyword evidence="8 12" id="KW-0472">Membrane</keyword>
<evidence type="ECO:0000259" key="13">
    <source>
        <dbReference type="PROSITE" id="PS50850"/>
    </source>
</evidence>
<dbReference type="PROSITE" id="PS00217">
    <property type="entry name" value="SUGAR_TRANSPORT_2"/>
    <property type="match status" value="1"/>
</dbReference>
<proteinExistence type="inferred from homology"/>
<keyword evidence="4" id="KW-1003">Cell membrane</keyword>
<evidence type="ECO:0000256" key="11">
    <source>
        <dbReference type="SAM" id="MobiDB-lite"/>
    </source>
</evidence>
<evidence type="ECO:0000256" key="10">
    <source>
        <dbReference type="ARBA" id="ARBA00039918"/>
    </source>
</evidence>
<keyword evidence="5 12" id="KW-0812">Transmembrane</keyword>
<evidence type="ECO:0000256" key="3">
    <source>
        <dbReference type="ARBA" id="ARBA00022448"/>
    </source>
</evidence>
<feature type="transmembrane region" description="Helical" evidence="12">
    <location>
        <begin position="317"/>
        <end position="336"/>
    </location>
</feature>
<comment type="function">
    <text evidence="9">May be a proton symporter involved in the uptake of osmolytes such as proline and glycine betaine.</text>
</comment>
<feature type="transmembrane region" description="Helical" evidence="12">
    <location>
        <begin position="121"/>
        <end position="141"/>
    </location>
</feature>
<comment type="similarity">
    <text evidence="2">Belongs to the major facilitator superfamily. Metabolite:H+ Symporter (MHS) family (TC 2.A.1.6) family.</text>
</comment>
<evidence type="ECO:0000256" key="9">
    <source>
        <dbReference type="ARBA" id="ARBA00037295"/>
    </source>
</evidence>
<dbReference type="InterPro" id="IPR020846">
    <property type="entry name" value="MFS_dom"/>
</dbReference>
<reference evidence="14 15" key="1">
    <citation type="submission" date="2016-10" db="EMBL/GenBank/DDBJ databases">
        <title>Genome sequence of Streptomyces gilvigriseus MUSC 26.</title>
        <authorList>
            <person name="Lee L.-H."/>
            <person name="Ser H.-L."/>
        </authorList>
    </citation>
    <scope>NUCLEOTIDE SEQUENCE [LARGE SCALE GENOMIC DNA]</scope>
    <source>
        <strain evidence="14 15">MUSC 26</strain>
    </source>
</reference>
<dbReference type="PROSITE" id="PS50850">
    <property type="entry name" value="MFS"/>
    <property type="match status" value="1"/>
</dbReference>
<evidence type="ECO:0000313" key="15">
    <source>
        <dbReference type="Proteomes" id="UP000243342"/>
    </source>
</evidence>
<feature type="transmembrane region" description="Helical" evidence="12">
    <location>
        <begin position="162"/>
        <end position="185"/>
    </location>
</feature>
<evidence type="ECO:0000313" key="14">
    <source>
        <dbReference type="EMBL" id="OIV38283.1"/>
    </source>
</evidence>
<evidence type="ECO:0000256" key="1">
    <source>
        <dbReference type="ARBA" id="ARBA00004651"/>
    </source>
</evidence>
<protein>
    <recommendedName>
        <fullName evidence="10">Putative proline/betaine transporter</fullName>
    </recommendedName>
</protein>
<dbReference type="SUPFAM" id="SSF103473">
    <property type="entry name" value="MFS general substrate transporter"/>
    <property type="match status" value="1"/>
</dbReference>
<accession>A0A1J7BHZ2</accession>
<sequence>MTGTETTADDAARPSATEVDLPTVRRAIAGAAMGNCIEWFDFGVFAYLATTLGKVFFQGGANGTLETFATLAVAFLMRPLGGVFFGPLGDKIGRQKVLATTVILMSGATLLIGVLPSYAAIGIWSPILLLVVRLVQGFATGGEYGGAATFIAEYAPDKRRGFFCSFLEFGTLGGYVLGAGIATGLQLGLSDQALMTWGWRIPFLIAAPLGIVGLWLRMKLEDTPAFRDLTKRSQPEHTALKATLTSAWRPILFCIALVLVYNVVDYTVLTYMPTYLSQVLRYSTTTSLLISIGMMLLMMAGISQVGRLSDRIGRKPLLVGSCVGIFVLSAPAFLMMGTGNIVLTWVGLLLLSALLLGMLGTMSATLPNLFPTQYRYGAFAVGYNVSTAVFGGTASFVISALIDSTGNHLMPAFYMMAAAAISVVPIMKIKETAGKPMMGSKPVVTRTRRPARATTASSVG</sequence>
<dbReference type="AlphaFoldDB" id="A0A1J7BHZ2"/>
<comment type="caution">
    <text evidence="14">The sequence shown here is derived from an EMBL/GenBank/DDBJ whole genome shotgun (WGS) entry which is preliminary data.</text>
</comment>
<feature type="transmembrane region" description="Helical" evidence="12">
    <location>
        <begin position="284"/>
        <end position="305"/>
    </location>
</feature>
<dbReference type="InterPro" id="IPR051084">
    <property type="entry name" value="H+-coupled_symporters"/>
</dbReference>
<dbReference type="GO" id="GO:0005886">
    <property type="term" value="C:plasma membrane"/>
    <property type="evidence" value="ECO:0007669"/>
    <property type="project" value="UniProtKB-SubCell"/>
</dbReference>
<evidence type="ECO:0000256" key="8">
    <source>
        <dbReference type="ARBA" id="ARBA00023136"/>
    </source>
</evidence>
<evidence type="ECO:0000256" key="6">
    <source>
        <dbReference type="ARBA" id="ARBA00022847"/>
    </source>
</evidence>
<feature type="transmembrane region" description="Helical" evidence="12">
    <location>
        <begin position="378"/>
        <end position="402"/>
    </location>
</feature>
<keyword evidence="3" id="KW-0813">Transport</keyword>
<evidence type="ECO:0000256" key="4">
    <source>
        <dbReference type="ARBA" id="ARBA00022475"/>
    </source>
</evidence>
<name>A0A1J7BHZ2_9ACTN</name>
<gene>
    <name evidence="14" type="ORF">BIV57_06335</name>
</gene>
<dbReference type="STRING" id="1428644.BIV57_06335"/>
<dbReference type="InterPro" id="IPR005829">
    <property type="entry name" value="Sugar_transporter_CS"/>
</dbReference>
<dbReference type="Gene3D" id="1.20.1250.20">
    <property type="entry name" value="MFS general substrate transporter like domains"/>
    <property type="match status" value="2"/>
</dbReference>
<evidence type="ECO:0000256" key="12">
    <source>
        <dbReference type="SAM" id="Phobius"/>
    </source>
</evidence>
<evidence type="ECO:0000256" key="2">
    <source>
        <dbReference type="ARBA" id="ARBA00008240"/>
    </source>
</evidence>
<dbReference type="Pfam" id="PF07690">
    <property type="entry name" value="MFS_1"/>
    <property type="match status" value="1"/>
</dbReference>
<comment type="subcellular location">
    <subcellularLocation>
        <location evidence="1">Cell membrane</location>
        <topology evidence="1">Multi-pass membrane protein</topology>
    </subcellularLocation>
</comment>
<dbReference type="RefSeq" id="WP_071655691.1">
    <property type="nucleotide sequence ID" value="NZ_MLCF01000025.1"/>
</dbReference>
<dbReference type="OrthoDB" id="9066401at2"/>
<evidence type="ECO:0000256" key="7">
    <source>
        <dbReference type="ARBA" id="ARBA00022989"/>
    </source>
</evidence>
<dbReference type="InterPro" id="IPR036259">
    <property type="entry name" value="MFS_trans_sf"/>
</dbReference>
<feature type="transmembrane region" description="Helical" evidence="12">
    <location>
        <begin position="97"/>
        <end position="115"/>
    </location>
</feature>
<dbReference type="PANTHER" id="PTHR43528">
    <property type="entry name" value="ALPHA-KETOGLUTARATE PERMEASE"/>
    <property type="match status" value="1"/>
</dbReference>
<feature type="transmembrane region" description="Helical" evidence="12">
    <location>
        <begin position="67"/>
        <end position="85"/>
    </location>
</feature>
<feature type="domain" description="Major facilitator superfamily (MFS) profile" evidence="13">
    <location>
        <begin position="27"/>
        <end position="435"/>
    </location>
</feature>